<dbReference type="PANTHER" id="PTHR19136">
    <property type="entry name" value="MOLYBDENUM COFACTOR GUANYLYLTRANSFERASE"/>
    <property type="match status" value="1"/>
</dbReference>
<dbReference type="GO" id="GO:0016779">
    <property type="term" value="F:nucleotidyltransferase activity"/>
    <property type="evidence" value="ECO:0007669"/>
    <property type="project" value="UniProtKB-ARBA"/>
</dbReference>
<dbReference type="InterPro" id="IPR025877">
    <property type="entry name" value="MobA-like_NTP_Trfase"/>
</dbReference>
<evidence type="ECO:0000313" key="4">
    <source>
        <dbReference type="Proteomes" id="UP000298017"/>
    </source>
</evidence>
<feature type="domain" description="MobA-like NTP transferase" evidence="2">
    <location>
        <begin position="16"/>
        <end position="175"/>
    </location>
</feature>
<organism evidence="3 4">
    <name type="scientific">Kocuria rhizophila</name>
    <dbReference type="NCBI Taxonomy" id="72000"/>
    <lineage>
        <taxon>Bacteria</taxon>
        <taxon>Bacillati</taxon>
        <taxon>Actinomycetota</taxon>
        <taxon>Actinomycetes</taxon>
        <taxon>Micrococcales</taxon>
        <taxon>Micrococcaceae</taxon>
        <taxon>Kocuria</taxon>
    </lineage>
</organism>
<name>A0AAX2SDC0_KOCRH</name>
<dbReference type="SUPFAM" id="SSF53448">
    <property type="entry name" value="Nucleotide-diphospho-sugar transferases"/>
    <property type="match status" value="1"/>
</dbReference>
<evidence type="ECO:0000313" key="3">
    <source>
        <dbReference type="EMBL" id="TFI00974.1"/>
    </source>
</evidence>
<comment type="caution">
    <text evidence="3">The sequence shown here is derived from an EMBL/GenBank/DDBJ whole genome shotgun (WGS) entry which is preliminary data.</text>
</comment>
<gene>
    <name evidence="3" type="ORF">E4P33_07840</name>
</gene>
<dbReference type="Gene3D" id="3.90.550.10">
    <property type="entry name" value="Spore Coat Polysaccharide Biosynthesis Protein SpsA, Chain A"/>
    <property type="match status" value="1"/>
</dbReference>
<sequence length="202" mass="20939">MTTRGDARQGPRFDTVVVAGGRSSRLGGTPKALLPVAGSTLLTRTVDAVLPLGTVVVVGPEDLPLPPHVLRVREDPPFSGPAAAVAAGVVALAATPERLPWTAVLACDMPDVHRAVAQLRAAAGRAASDVAGLIAVTGEGRRENLVVLARTDALSRALAAAPTENASLRSVWRRLGPQEVTVPAGSTADVDTWEDVHRLDSY</sequence>
<proteinExistence type="predicted"/>
<evidence type="ECO:0000259" key="2">
    <source>
        <dbReference type="Pfam" id="PF12804"/>
    </source>
</evidence>
<dbReference type="AlphaFoldDB" id="A0AAX2SDC0"/>
<dbReference type="EMBL" id="SPNK01000007">
    <property type="protein sequence ID" value="TFI00974.1"/>
    <property type="molecule type" value="Genomic_DNA"/>
</dbReference>
<dbReference type="Pfam" id="PF12804">
    <property type="entry name" value="NTP_transf_3"/>
    <property type="match status" value="1"/>
</dbReference>
<evidence type="ECO:0000256" key="1">
    <source>
        <dbReference type="ARBA" id="ARBA00022679"/>
    </source>
</evidence>
<keyword evidence="1" id="KW-0808">Transferase</keyword>
<dbReference type="InterPro" id="IPR029044">
    <property type="entry name" value="Nucleotide-diphossugar_trans"/>
</dbReference>
<keyword evidence="4" id="KW-1185">Reference proteome</keyword>
<dbReference type="PANTHER" id="PTHR19136:SF81">
    <property type="entry name" value="MOLYBDENUM COFACTOR GUANYLYLTRANSFERASE"/>
    <property type="match status" value="1"/>
</dbReference>
<dbReference type="Proteomes" id="UP000298017">
    <property type="component" value="Unassembled WGS sequence"/>
</dbReference>
<protein>
    <submittedName>
        <fullName evidence="3">Molybdopterin-guanine dinucleotide biosynthesis protein A</fullName>
    </submittedName>
</protein>
<reference evidence="3 4" key="1">
    <citation type="submission" date="2019-03" db="EMBL/GenBank/DDBJ databases">
        <title>Genome Sequencing and Assembly of Various Microbes Isolated from Alder Root Nodule.</title>
        <authorList>
            <person name="Swanson E."/>
            <person name="Sevigny J.L."/>
            <person name="Pesce C."/>
            <person name="Davis I."/>
            <person name="Kleiner V."/>
            <person name="Tisa L."/>
        </authorList>
    </citation>
    <scope>NUCLEOTIDE SEQUENCE [LARGE SCALE GENOMIC DNA]</scope>
    <source>
        <strain evidence="3 4">4R-31</strain>
    </source>
</reference>
<dbReference type="RefSeq" id="WP_019311085.1">
    <property type="nucleotide sequence ID" value="NZ_CABMOG010000006.1"/>
</dbReference>
<accession>A0AAX2SDC0</accession>